<dbReference type="AlphaFoldDB" id="A0A1N6J6B1"/>
<feature type="transmembrane region" description="Helical" evidence="1">
    <location>
        <begin position="12"/>
        <end position="33"/>
    </location>
</feature>
<dbReference type="EMBL" id="FSRK01000002">
    <property type="protein sequence ID" value="SIO39636.1"/>
    <property type="molecule type" value="Genomic_DNA"/>
</dbReference>
<sequence length="212" mass="24750">MNRYLKIIKYTAIGILGVFIILVLSIFIFYKFFYYSEFNSIKKNLQKNDKVEIIKMWGNEDVTFEDINVVLKVKNKGILSIYGISKDVNHFPESVYITEIGKFSFVNFSCQNSMSWNLNVGTESDFGKKTGIVFNNVDDVINHYDDINKYVESFKIFPEYNYLKSNGNPESILFINRGDNMNYENLKKYYNSECIADLQNEINKIGITKPCR</sequence>
<keyword evidence="3" id="KW-1185">Reference proteome</keyword>
<dbReference type="STRING" id="1416779.SAMN05444409_3326"/>
<evidence type="ECO:0000313" key="3">
    <source>
        <dbReference type="Proteomes" id="UP000185207"/>
    </source>
</evidence>
<name>A0A1N6J6B1_9FLAO</name>
<keyword evidence="1" id="KW-0812">Transmembrane</keyword>
<evidence type="ECO:0000256" key="1">
    <source>
        <dbReference type="SAM" id="Phobius"/>
    </source>
</evidence>
<keyword evidence="1" id="KW-1133">Transmembrane helix</keyword>
<dbReference type="RefSeq" id="WP_074236406.1">
    <property type="nucleotide sequence ID" value="NZ_FSRK01000002.1"/>
</dbReference>
<dbReference type="OrthoDB" id="1455408at2"/>
<dbReference type="Proteomes" id="UP000185207">
    <property type="component" value="Unassembled WGS sequence"/>
</dbReference>
<gene>
    <name evidence="2" type="ORF">SAMN05444409_3326</name>
</gene>
<accession>A0A1N6J6B1</accession>
<reference evidence="3" key="1">
    <citation type="submission" date="2016-11" db="EMBL/GenBank/DDBJ databases">
        <authorList>
            <person name="Varghese N."/>
            <person name="Submissions S."/>
        </authorList>
    </citation>
    <scope>NUCLEOTIDE SEQUENCE [LARGE SCALE GENOMIC DNA]</scope>
    <source>
        <strain evidence="3">DSM 27623</strain>
    </source>
</reference>
<organism evidence="2 3">
    <name type="scientific">Epilithonimonas zeae</name>
    <dbReference type="NCBI Taxonomy" id="1416779"/>
    <lineage>
        <taxon>Bacteria</taxon>
        <taxon>Pseudomonadati</taxon>
        <taxon>Bacteroidota</taxon>
        <taxon>Flavobacteriia</taxon>
        <taxon>Flavobacteriales</taxon>
        <taxon>Weeksellaceae</taxon>
        <taxon>Chryseobacterium group</taxon>
        <taxon>Epilithonimonas</taxon>
    </lineage>
</organism>
<keyword evidence="1" id="KW-0472">Membrane</keyword>
<evidence type="ECO:0000313" key="2">
    <source>
        <dbReference type="EMBL" id="SIO39636.1"/>
    </source>
</evidence>
<protein>
    <submittedName>
        <fullName evidence="2">Uncharacterized protein</fullName>
    </submittedName>
</protein>
<proteinExistence type="predicted"/>